<dbReference type="Proteomes" id="UP000017174">
    <property type="component" value="Unassembled WGS sequence"/>
</dbReference>
<gene>
    <name evidence="1" type="ORF">HMPREF0742_00875</name>
</gene>
<organism evidence="1 2">
    <name type="scientific">Rothia aeria F0184</name>
    <dbReference type="NCBI Taxonomy" id="888019"/>
    <lineage>
        <taxon>Bacteria</taxon>
        <taxon>Bacillati</taxon>
        <taxon>Actinomycetota</taxon>
        <taxon>Actinomycetes</taxon>
        <taxon>Micrococcales</taxon>
        <taxon>Micrococcaceae</taxon>
        <taxon>Rothia</taxon>
    </lineage>
</organism>
<name>U7V798_9MICC</name>
<comment type="caution">
    <text evidence="1">The sequence shown here is derived from an EMBL/GenBank/DDBJ whole genome shotgun (WGS) entry which is preliminary data.</text>
</comment>
<evidence type="ECO:0000313" key="1">
    <source>
        <dbReference type="EMBL" id="ERT66628.1"/>
    </source>
</evidence>
<proteinExistence type="predicted"/>
<dbReference type="AlphaFoldDB" id="U7V798"/>
<accession>U7V798</accession>
<sequence>MSRAACRGFRIRWGADGTYSLIFYRNIRHHGDYSVVFREYFPLYGLLRCRGGFTPPTLVRGYPP</sequence>
<dbReference type="EMBL" id="AXZG01000033">
    <property type="protein sequence ID" value="ERT66628.1"/>
    <property type="molecule type" value="Genomic_DNA"/>
</dbReference>
<reference evidence="1 2" key="1">
    <citation type="submission" date="2013-08" db="EMBL/GenBank/DDBJ databases">
        <authorList>
            <person name="Weinstock G."/>
            <person name="Sodergren E."/>
            <person name="Wylie T."/>
            <person name="Fulton L."/>
            <person name="Fulton R."/>
            <person name="Fronick C."/>
            <person name="O'Laughlin M."/>
            <person name="Godfrey J."/>
            <person name="Miner T."/>
            <person name="Herter B."/>
            <person name="Appelbaum E."/>
            <person name="Cordes M."/>
            <person name="Lek S."/>
            <person name="Wollam A."/>
            <person name="Pepin K.H."/>
            <person name="Palsikar V.B."/>
            <person name="Mitreva M."/>
            <person name="Wilson R.K."/>
        </authorList>
    </citation>
    <scope>NUCLEOTIDE SEQUENCE [LARGE SCALE GENOMIC DNA]</scope>
    <source>
        <strain evidence="1 2">F0184</strain>
    </source>
</reference>
<evidence type="ECO:0000313" key="2">
    <source>
        <dbReference type="Proteomes" id="UP000017174"/>
    </source>
</evidence>
<dbReference type="HOGENOM" id="CLU_2865061_0_0_11"/>
<protein>
    <submittedName>
        <fullName evidence="1">Uncharacterized protein</fullName>
    </submittedName>
</protein>